<comment type="function">
    <text evidence="1">May be involved in 20S pre-rRNA processing.</text>
</comment>
<dbReference type="Pfam" id="PF10273">
    <property type="entry name" value="WGG"/>
    <property type="match status" value="1"/>
</dbReference>
<keyword evidence="4" id="KW-0698">rRNA processing</keyword>
<evidence type="ECO:0000256" key="3">
    <source>
        <dbReference type="ARBA" id="ARBA00017551"/>
    </source>
</evidence>
<proteinExistence type="inferred from homology"/>
<dbReference type="PANTHER" id="PTHR21250">
    <property type="entry name" value="PRE-RRNA-PROCESSING PROTEIN TSR2 HOMOLOG"/>
    <property type="match status" value="1"/>
</dbReference>
<reference evidence="5" key="1">
    <citation type="submission" date="2018-11" db="EMBL/GenBank/DDBJ databases">
        <title>Henneguya salminicola genome and transcriptome.</title>
        <authorList>
            <person name="Yahalomi D."/>
            <person name="Atkinson S.D."/>
            <person name="Neuhof M."/>
            <person name="Chang E.S."/>
            <person name="Philippe H."/>
            <person name="Cartwright P."/>
            <person name="Bartholomew J.L."/>
            <person name="Huchon D."/>
        </authorList>
    </citation>
    <scope>NUCLEOTIDE SEQUENCE</scope>
    <source>
        <strain evidence="5">Hz1</strain>
        <tissue evidence="5">Whole</tissue>
    </source>
</reference>
<dbReference type="GO" id="GO:0006364">
    <property type="term" value="P:rRNA processing"/>
    <property type="evidence" value="ECO:0007669"/>
    <property type="project" value="UniProtKB-KW"/>
</dbReference>
<protein>
    <recommendedName>
        <fullName evidence="3">Pre-rRNA-processing protein TSR2 homolog</fullName>
    </recommendedName>
</protein>
<evidence type="ECO:0000256" key="1">
    <source>
        <dbReference type="ARBA" id="ARBA00002210"/>
    </source>
</evidence>
<accession>A0A6G3MJD6</accession>
<organism evidence="5">
    <name type="scientific">Henneguya salminicola</name>
    <name type="common">Myxosporean</name>
    <dbReference type="NCBI Taxonomy" id="69463"/>
    <lineage>
        <taxon>Eukaryota</taxon>
        <taxon>Metazoa</taxon>
        <taxon>Cnidaria</taxon>
        <taxon>Myxozoa</taxon>
        <taxon>Myxosporea</taxon>
        <taxon>Bivalvulida</taxon>
        <taxon>Platysporina</taxon>
        <taxon>Myxobolidae</taxon>
        <taxon>Henneguya</taxon>
    </lineage>
</organism>
<evidence type="ECO:0000256" key="4">
    <source>
        <dbReference type="ARBA" id="ARBA00022552"/>
    </source>
</evidence>
<evidence type="ECO:0000256" key="2">
    <source>
        <dbReference type="ARBA" id="ARBA00006524"/>
    </source>
</evidence>
<dbReference type="EMBL" id="GHBP01006770">
    <property type="protein sequence ID" value="NDJ94145.1"/>
    <property type="molecule type" value="Transcribed_RNA"/>
</dbReference>
<dbReference type="AlphaFoldDB" id="A0A6G3MJD6"/>
<dbReference type="InterPro" id="IPR019398">
    <property type="entry name" value="Pre-rRNA_process_TSR2"/>
</dbReference>
<name>A0A6G3MJD6_HENSL</name>
<sequence>MQSEYFINIVSLILREWPAVKLFFDKISSGFDGQQKFDSMVDEVLNYFSDVKIPEPEELSENLLYIMEVDFDILVEDNSCISIASELVLAFEECKSGDGEIFLQKVQRQLLNIDPIIIQYDQSNQLDEESSSEDVY</sequence>
<evidence type="ECO:0000313" key="5">
    <source>
        <dbReference type="EMBL" id="NDJ94145.1"/>
    </source>
</evidence>
<comment type="similarity">
    <text evidence="2">Belongs to the TSR2 family.</text>
</comment>